<dbReference type="Proteomes" id="UP001356427">
    <property type="component" value="Unassembled WGS sequence"/>
</dbReference>
<evidence type="ECO:0000259" key="9">
    <source>
        <dbReference type="Pfam" id="PF00125"/>
    </source>
</evidence>
<dbReference type="PRINTS" id="PR00622">
    <property type="entry name" value="HISTONEH3"/>
</dbReference>
<dbReference type="PANTHER" id="PTHR47773">
    <property type="entry name" value="SI:DKEY-9I5.2-RELATED"/>
    <property type="match status" value="1"/>
</dbReference>
<keyword evidence="4" id="KW-0158">Chromosome</keyword>
<keyword evidence="11" id="KW-1185">Reference proteome</keyword>
<name>A0AAN8R0N4_9TELE</name>
<evidence type="ECO:0000256" key="8">
    <source>
        <dbReference type="SAM" id="MobiDB-lite"/>
    </source>
</evidence>
<evidence type="ECO:0000256" key="4">
    <source>
        <dbReference type="ARBA" id="ARBA00022454"/>
    </source>
</evidence>
<keyword evidence="6" id="KW-0539">Nucleus</keyword>
<dbReference type="CDD" id="cd22911">
    <property type="entry name" value="HFD_H3"/>
    <property type="match status" value="1"/>
</dbReference>
<dbReference type="GO" id="GO:0030527">
    <property type="term" value="F:structural constituent of chromatin"/>
    <property type="evidence" value="ECO:0007669"/>
    <property type="project" value="InterPro"/>
</dbReference>
<keyword evidence="7" id="KW-0544">Nucleosome core</keyword>
<comment type="similarity">
    <text evidence="3">Belongs to the histone H3 family.</text>
</comment>
<sequence length="323" mass="35302">MTLHCRCRTHGAVETELLLMDTLGTFNIEKGHDTLGIPLLDPVRIHAIWQEQWRHLSCIQDPPGVQLYTDTGEPITKGGVKLPVYCYTRSSTSLEWYHLHLNRFIPGTSANGMHFQAFLLDGLARVHGSGQVEDFTKPGVYRGELIGLEYLYAQTNKVLQAISLDPDTPDEADATKGPLEDEGFQEAEDEDPTLNVPDPPPPVASSSTSAAARSGDPADAPRSGSSSPAATDRDPPEAPEHQDSPPSDSSSGSEDIRLVREITQNFKTDLCFQSSAVMAVQEASEAYLVGLFQDTNLCAIHAKRATIMPKDIQLARRIRGERA</sequence>
<feature type="domain" description="Core Histone H2A/H2B/H3" evidence="9">
    <location>
        <begin position="257"/>
        <end position="318"/>
    </location>
</feature>
<organism evidence="10 11">
    <name type="scientific">Coregonus suidteri</name>
    <dbReference type="NCBI Taxonomy" id="861788"/>
    <lineage>
        <taxon>Eukaryota</taxon>
        <taxon>Metazoa</taxon>
        <taxon>Chordata</taxon>
        <taxon>Craniata</taxon>
        <taxon>Vertebrata</taxon>
        <taxon>Euteleostomi</taxon>
        <taxon>Actinopterygii</taxon>
        <taxon>Neopterygii</taxon>
        <taxon>Teleostei</taxon>
        <taxon>Protacanthopterygii</taxon>
        <taxon>Salmoniformes</taxon>
        <taxon>Salmonidae</taxon>
        <taxon>Coregoninae</taxon>
        <taxon>Coregonus</taxon>
    </lineage>
</organism>
<evidence type="ECO:0000256" key="2">
    <source>
        <dbReference type="ARBA" id="ARBA00004286"/>
    </source>
</evidence>
<dbReference type="FunFam" id="1.10.20.10:FF:000085">
    <property type="entry name" value="Histone H3.2"/>
    <property type="match status" value="1"/>
</dbReference>
<feature type="compositionally biased region" description="Acidic residues" evidence="8">
    <location>
        <begin position="183"/>
        <end position="192"/>
    </location>
</feature>
<comment type="caution">
    <text evidence="10">The sequence shown here is derived from an EMBL/GenBank/DDBJ whole genome shotgun (WGS) entry which is preliminary data.</text>
</comment>
<dbReference type="GO" id="GO:0005634">
    <property type="term" value="C:nucleus"/>
    <property type="evidence" value="ECO:0007669"/>
    <property type="project" value="UniProtKB-SubCell"/>
</dbReference>
<dbReference type="AlphaFoldDB" id="A0AAN8R0N4"/>
<accession>A0AAN8R0N4</accession>
<dbReference type="GO" id="GO:0003677">
    <property type="term" value="F:DNA binding"/>
    <property type="evidence" value="ECO:0007669"/>
    <property type="project" value="UniProtKB-KW"/>
</dbReference>
<dbReference type="GO" id="GO:0046982">
    <property type="term" value="F:protein heterodimerization activity"/>
    <property type="evidence" value="ECO:0007669"/>
    <property type="project" value="InterPro"/>
</dbReference>
<dbReference type="Gene3D" id="1.10.20.10">
    <property type="entry name" value="Histone, subunit A"/>
    <property type="match status" value="1"/>
</dbReference>
<proteinExistence type="inferred from homology"/>
<evidence type="ECO:0000256" key="7">
    <source>
        <dbReference type="ARBA" id="ARBA00023269"/>
    </source>
</evidence>
<dbReference type="SUPFAM" id="SSF47113">
    <property type="entry name" value="Histone-fold"/>
    <property type="match status" value="1"/>
</dbReference>
<dbReference type="PANTHER" id="PTHR47773:SF1">
    <property type="entry name" value="C2H2-TYPE DOMAIN-CONTAINING PROTEIN"/>
    <property type="match status" value="1"/>
</dbReference>
<evidence type="ECO:0000256" key="1">
    <source>
        <dbReference type="ARBA" id="ARBA00004123"/>
    </source>
</evidence>
<dbReference type="InterPro" id="IPR000164">
    <property type="entry name" value="Histone_H3/CENP-A"/>
</dbReference>
<feature type="compositionally biased region" description="Basic and acidic residues" evidence="8">
    <location>
        <begin position="231"/>
        <end position="243"/>
    </location>
</feature>
<dbReference type="Pfam" id="PF00125">
    <property type="entry name" value="Histone"/>
    <property type="match status" value="1"/>
</dbReference>
<keyword evidence="5" id="KW-0238">DNA-binding</keyword>
<feature type="compositionally biased region" description="Low complexity" evidence="8">
    <location>
        <begin position="204"/>
        <end position="214"/>
    </location>
</feature>
<gene>
    <name evidence="10" type="ORF">J4Q44_G00088530</name>
</gene>
<evidence type="ECO:0000313" key="10">
    <source>
        <dbReference type="EMBL" id="KAK6319746.1"/>
    </source>
</evidence>
<dbReference type="InterPro" id="IPR009072">
    <property type="entry name" value="Histone-fold"/>
</dbReference>
<protein>
    <recommendedName>
        <fullName evidence="9">Core Histone H2A/H2B/H3 domain-containing protein</fullName>
    </recommendedName>
</protein>
<comment type="subcellular location">
    <subcellularLocation>
        <location evidence="2">Chromosome</location>
    </subcellularLocation>
    <subcellularLocation>
        <location evidence="1">Nucleus</location>
    </subcellularLocation>
</comment>
<dbReference type="GO" id="GO:0000786">
    <property type="term" value="C:nucleosome"/>
    <property type="evidence" value="ECO:0007669"/>
    <property type="project" value="UniProtKB-KW"/>
</dbReference>
<dbReference type="EMBL" id="JAGTTL010000007">
    <property type="protein sequence ID" value="KAK6319746.1"/>
    <property type="molecule type" value="Genomic_DNA"/>
</dbReference>
<feature type="compositionally biased region" description="Low complexity" evidence="8">
    <location>
        <begin position="244"/>
        <end position="253"/>
    </location>
</feature>
<evidence type="ECO:0000256" key="3">
    <source>
        <dbReference type="ARBA" id="ARBA00010343"/>
    </source>
</evidence>
<reference evidence="10 11" key="1">
    <citation type="submission" date="2021-04" db="EMBL/GenBank/DDBJ databases">
        <authorList>
            <person name="De Guttry C."/>
            <person name="Zahm M."/>
            <person name="Klopp C."/>
            <person name="Cabau C."/>
            <person name="Louis A."/>
            <person name="Berthelot C."/>
            <person name="Parey E."/>
            <person name="Roest Crollius H."/>
            <person name="Montfort J."/>
            <person name="Robinson-Rechavi M."/>
            <person name="Bucao C."/>
            <person name="Bouchez O."/>
            <person name="Gislard M."/>
            <person name="Lluch J."/>
            <person name="Milhes M."/>
            <person name="Lampietro C."/>
            <person name="Lopez Roques C."/>
            <person name="Donnadieu C."/>
            <person name="Braasch I."/>
            <person name="Desvignes T."/>
            <person name="Postlethwait J."/>
            <person name="Bobe J."/>
            <person name="Wedekind C."/>
            <person name="Guiguen Y."/>
        </authorList>
    </citation>
    <scope>NUCLEOTIDE SEQUENCE [LARGE SCALE GENOMIC DNA]</scope>
    <source>
        <strain evidence="10">Cs_M1</strain>
        <tissue evidence="10">Blood</tissue>
    </source>
</reference>
<evidence type="ECO:0000256" key="5">
    <source>
        <dbReference type="ARBA" id="ARBA00023125"/>
    </source>
</evidence>
<dbReference type="InterPro" id="IPR007125">
    <property type="entry name" value="H2A/H2B/H3"/>
</dbReference>
<feature type="region of interest" description="Disordered" evidence="8">
    <location>
        <begin position="183"/>
        <end position="254"/>
    </location>
</feature>
<dbReference type="SMART" id="SM00428">
    <property type="entry name" value="H3"/>
    <property type="match status" value="1"/>
</dbReference>
<evidence type="ECO:0000256" key="6">
    <source>
        <dbReference type="ARBA" id="ARBA00023242"/>
    </source>
</evidence>
<evidence type="ECO:0000313" key="11">
    <source>
        <dbReference type="Proteomes" id="UP001356427"/>
    </source>
</evidence>